<keyword evidence="5 9" id="KW-0732">Signal</keyword>
<keyword evidence="6 8" id="KW-0472">Membrane</keyword>
<protein>
    <submittedName>
        <fullName evidence="11">TonB-linked SusC/RagA family outer membrane protein</fullName>
    </submittedName>
</protein>
<sequence>MVKLIATLIIAFAATTMASESIAQGTVTFRFRDVKLKNLLNSIEEQTGISFIYNDDQLEGVRVSSIDVSNKEWTKVLIPILKTELFQADFIGKNRVLIRKIPLDQEKIAFGTITDKDGKALAGVSIRQKNSKNSTQSNSDGQFSLVVDDESAIIQFTFVGFLPEEVGYQKASMNIVLVEDLAQLEEVMVVGYGTQKKATLTGSVSQISGTDLKKSVAPNLSNSLVGRLPGVIANNRSGEPGNDYSEIFIRGKGSLGNNSPLYVIDGVANRGGIERLNPSDIESVTVLKDASAAIYGAQAANGVILITTKRGGSSKPVITYEGNYGLSEHTRTPNLMDGYQFMVYDDEINAHFGRTQKYKDIKNGYLDGTIDPLLYADTDWMKSIFRRSPQTQHSLSLRGGDEKVKYYLSGGLLYQEPGFRNTNLNFKTAQFRANIDAKINNNLSVLAEVANRQENRHNSNYTMGTFFWEAFHAYPFLHDYYPNGLPGPGISWGNNLVILAGGKTGYQKIKDNFLNTKVGFDLKAPWIVDGLFFSGYAAFDTQARNEKKLNDMWDAYRYNPSTKEYDNIRETTGEANINLSQRNDDIQTSTYHFKLGYEKEIGNHHINAFVAYEQSKTEGDWFSAYRRDFLSNAVAYMFAGSDNQKNNDGKATISARQNYFGRFGYGYKEKYLVDFTLRRDGSQNFVRDARWGWFPGVSAAWRISQEEFFKNSVPVINEFKVKASWGKLGNDRVDPFQYVSTFNLNEGALFGIDPKREKGFTVGRLANPNITWEKVDTKNIGFESVLLNHSLSFDFQYFYSMRTDILTQKQASVPRYTGLTLPDQNIGEISNRGIESSLLYRGKSSSFNYFVGGNFTFVRNKIHFFDEAENTPEWQRRTGHSIDSWLVYKADGIYQNQAEIDAGPHFLNTSPGDIRYVDIDGSGSITSNDMIRIHSSPIPEIIYGINMGGTWKNVELNVLWQGQGRAQQMIRPGSYNRHTTYFDNRWISAEETPDAKYPRAFDRDDTFNSQNSTFWLKDASFIRLKNVELAYNFSPQFLERLKMQNFRIFLSGFNLFSIDHIKIQDPEGTSAGGMYYPQQRIYSAGINVSF</sequence>
<feature type="signal peptide" evidence="9">
    <location>
        <begin position="1"/>
        <end position="18"/>
    </location>
</feature>
<dbReference type="AlphaFoldDB" id="A0A4R6WDT4"/>
<evidence type="ECO:0000256" key="9">
    <source>
        <dbReference type="SAM" id="SignalP"/>
    </source>
</evidence>
<dbReference type="InterPro" id="IPR037066">
    <property type="entry name" value="Plug_dom_sf"/>
</dbReference>
<gene>
    <name evidence="11" type="ORF">CLV99_1903</name>
</gene>
<comment type="caution">
    <text evidence="11">The sequence shown here is derived from an EMBL/GenBank/DDBJ whole genome shotgun (WGS) entry which is preliminary data.</text>
</comment>
<accession>A0A4R6WDT4</accession>
<dbReference type="Gene3D" id="2.170.130.10">
    <property type="entry name" value="TonB-dependent receptor, plug domain"/>
    <property type="match status" value="1"/>
</dbReference>
<dbReference type="Gene3D" id="2.60.40.1120">
    <property type="entry name" value="Carboxypeptidase-like, regulatory domain"/>
    <property type="match status" value="1"/>
</dbReference>
<dbReference type="RefSeq" id="WP_211348482.1">
    <property type="nucleotide sequence ID" value="NZ_SNYV01000013.1"/>
</dbReference>
<dbReference type="InterPro" id="IPR018247">
    <property type="entry name" value="EF_Hand_1_Ca_BS"/>
</dbReference>
<dbReference type="InterPro" id="IPR036942">
    <property type="entry name" value="Beta-barrel_TonB_sf"/>
</dbReference>
<dbReference type="PANTHER" id="PTHR30069:SF29">
    <property type="entry name" value="HEMOGLOBIN AND HEMOGLOBIN-HAPTOGLOBIN-BINDING PROTEIN 1-RELATED"/>
    <property type="match status" value="1"/>
</dbReference>
<dbReference type="Pfam" id="PF07715">
    <property type="entry name" value="Plug"/>
    <property type="match status" value="1"/>
</dbReference>
<dbReference type="InterPro" id="IPR023997">
    <property type="entry name" value="TonB-dep_OMP_SusC/RagA_CS"/>
</dbReference>
<keyword evidence="2 8" id="KW-0813">Transport</keyword>
<dbReference type="GO" id="GO:0044718">
    <property type="term" value="P:siderophore transmembrane transport"/>
    <property type="evidence" value="ECO:0007669"/>
    <property type="project" value="TreeGrafter"/>
</dbReference>
<dbReference type="SUPFAM" id="SSF56935">
    <property type="entry name" value="Porins"/>
    <property type="match status" value="1"/>
</dbReference>
<evidence type="ECO:0000256" key="2">
    <source>
        <dbReference type="ARBA" id="ARBA00022448"/>
    </source>
</evidence>
<name>A0A4R6WDT4_9SPHI</name>
<organism evidence="11 12">
    <name type="scientific">Sphingobacterium yanglingense</name>
    <dbReference type="NCBI Taxonomy" id="1437280"/>
    <lineage>
        <taxon>Bacteria</taxon>
        <taxon>Pseudomonadati</taxon>
        <taxon>Bacteroidota</taxon>
        <taxon>Sphingobacteriia</taxon>
        <taxon>Sphingobacteriales</taxon>
        <taxon>Sphingobacteriaceae</taxon>
        <taxon>Sphingobacterium</taxon>
    </lineage>
</organism>
<evidence type="ECO:0000256" key="1">
    <source>
        <dbReference type="ARBA" id="ARBA00004571"/>
    </source>
</evidence>
<evidence type="ECO:0000256" key="7">
    <source>
        <dbReference type="ARBA" id="ARBA00023237"/>
    </source>
</evidence>
<dbReference type="GO" id="GO:0009279">
    <property type="term" value="C:cell outer membrane"/>
    <property type="evidence" value="ECO:0007669"/>
    <property type="project" value="UniProtKB-SubCell"/>
</dbReference>
<dbReference type="NCBIfam" id="TIGR04057">
    <property type="entry name" value="SusC_RagA_signa"/>
    <property type="match status" value="1"/>
</dbReference>
<keyword evidence="12" id="KW-1185">Reference proteome</keyword>
<dbReference type="Pfam" id="PF13715">
    <property type="entry name" value="CarbopepD_reg_2"/>
    <property type="match status" value="1"/>
</dbReference>
<dbReference type="InterPro" id="IPR023996">
    <property type="entry name" value="TonB-dep_OMP_SusC/RagA"/>
</dbReference>
<dbReference type="InterPro" id="IPR012910">
    <property type="entry name" value="Plug_dom"/>
</dbReference>
<dbReference type="FunFam" id="2.170.130.10:FF:000003">
    <property type="entry name" value="SusC/RagA family TonB-linked outer membrane protein"/>
    <property type="match status" value="1"/>
</dbReference>
<dbReference type="Proteomes" id="UP000295292">
    <property type="component" value="Unassembled WGS sequence"/>
</dbReference>
<evidence type="ECO:0000259" key="10">
    <source>
        <dbReference type="Pfam" id="PF07715"/>
    </source>
</evidence>
<evidence type="ECO:0000313" key="11">
    <source>
        <dbReference type="EMBL" id="TDQ77932.1"/>
    </source>
</evidence>
<dbReference type="PROSITE" id="PS52016">
    <property type="entry name" value="TONB_DEPENDENT_REC_3"/>
    <property type="match status" value="1"/>
</dbReference>
<evidence type="ECO:0000256" key="5">
    <source>
        <dbReference type="ARBA" id="ARBA00022729"/>
    </source>
</evidence>
<evidence type="ECO:0000256" key="6">
    <source>
        <dbReference type="ARBA" id="ARBA00023136"/>
    </source>
</evidence>
<dbReference type="NCBIfam" id="TIGR04056">
    <property type="entry name" value="OMP_RagA_SusC"/>
    <property type="match status" value="1"/>
</dbReference>
<evidence type="ECO:0000256" key="8">
    <source>
        <dbReference type="PROSITE-ProRule" id="PRU01360"/>
    </source>
</evidence>
<evidence type="ECO:0000256" key="4">
    <source>
        <dbReference type="ARBA" id="ARBA00022692"/>
    </source>
</evidence>
<keyword evidence="3 8" id="KW-1134">Transmembrane beta strand</keyword>
<dbReference type="PANTHER" id="PTHR30069">
    <property type="entry name" value="TONB-DEPENDENT OUTER MEMBRANE RECEPTOR"/>
    <property type="match status" value="1"/>
</dbReference>
<evidence type="ECO:0000313" key="12">
    <source>
        <dbReference type="Proteomes" id="UP000295292"/>
    </source>
</evidence>
<dbReference type="SUPFAM" id="SSF49464">
    <property type="entry name" value="Carboxypeptidase regulatory domain-like"/>
    <property type="match status" value="1"/>
</dbReference>
<evidence type="ECO:0000256" key="3">
    <source>
        <dbReference type="ARBA" id="ARBA00022452"/>
    </source>
</evidence>
<dbReference type="PROSITE" id="PS00018">
    <property type="entry name" value="EF_HAND_1"/>
    <property type="match status" value="1"/>
</dbReference>
<reference evidence="11 12" key="1">
    <citation type="submission" date="2019-03" db="EMBL/GenBank/DDBJ databases">
        <title>Genomic Encyclopedia of Archaeal and Bacterial Type Strains, Phase II (KMG-II): from individual species to whole genera.</title>
        <authorList>
            <person name="Goeker M."/>
        </authorList>
    </citation>
    <scope>NUCLEOTIDE SEQUENCE [LARGE SCALE GENOMIC DNA]</scope>
    <source>
        <strain evidence="11 12">DSM 28353</strain>
    </source>
</reference>
<comment type="subcellular location">
    <subcellularLocation>
        <location evidence="1 8">Cell outer membrane</location>
        <topology evidence="1 8">Multi-pass membrane protein</topology>
    </subcellularLocation>
</comment>
<dbReference type="EMBL" id="SNYV01000013">
    <property type="protein sequence ID" value="TDQ77932.1"/>
    <property type="molecule type" value="Genomic_DNA"/>
</dbReference>
<dbReference type="InterPro" id="IPR039426">
    <property type="entry name" value="TonB-dep_rcpt-like"/>
</dbReference>
<dbReference type="InterPro" id="IPR008969">
    <property type="entry name" value="CarboxyPept-like_regulatory"/>
</dbReference>
<dbReference type="Gene3D" id="2.40.170.20">
    <property type="entry name" value="TonB-dependent receptor, beta-barrel domain"/>
    <property type="match status" value="1"/>
</dbReference>
<keyword evidence="7 8" id="KW-0998">Cell outer membrane</keyword>
<keyword evidence="4 8" id="KW-0812">Transmembrane</keyword>
<feature type="domain" description="TonB-dependent receptor plug" evidence="10">
    <location>
        <begin position="197"/>
        <end position="303"/>
    </location>
</feature>
<dbReference type="GO" id="GO:0015344">
    <property type="term" value="F:siderophore uptake transmembrane transporter activity"/>
    <property type="evidence" value="ECO:0007669"/>
    <property type="project" value="TreeGrafter"/>
</dbReference>
<comment type="similarity">
    <text evidence="8">Belongs to the TonB-dependent receptor family.</text>
</comment>
<feature type="chain" id="PRO_5020375463" evidence="9">
    <location>
        <begin position="19"/>
        <end position="1090"/>
    </location>
</feature>
<proteinExistence type="inferred from homology"/>